<name>A0A6J6N8N6_9ZZZZ</name>
<dbReference type="EMBL" id="CAEZXL010000043">
    <property type="protein sequence ID" value="CAB4682991.1"/>
    <property type="molecule type" value="Genomic_DNA"/>
</dbReference>
<evidence type="ECO:0000313" key="1">
    <source>
        <dbReference type="EMBL" id="CAB4682991.1"/>
    </source>
</evidence>
<accession>A0A6J6N8N6</accession>
<reference evidence="1" key="1">
    <citation type="submission" date="2020-05" db="EMBL/GenBank/DDBJ databases">
        <authorList>
            <person name="Chiriac C."/>
            <person name="Salcher M."/>
            <person name="Ghai R."/>
            <person name="Kavagutti S V."/>
        </authorList>
    </citation>
    <scope>NUCLEOTIDE SEQUENCE</scope>
</reference>
<dbReference type="AlphaFoldDB" id="A0A6J6N8N6"/>
<sequence length="57" mass="6224">MTGAMNFTAGDAAGNSFTSDTIDLLVVDYSCKSASAESFFWDVLELDCIEWEQFSAD</sequence>
<organism evidence="1">
    <name type="scientific">freshwater metagenome</name>
    <dbReference type="NCBI Taxonomy" id="449393"/>
    <lineage>
        <taxon>unclassified sequences</taxon>
        <taxon>metagenomes</taxon>
        <taxon>ecological metagenomes</taxon>
    </lineage>
</organism>
<protein>
    <submittedName>
        <fullName evidence="1">Unannotated protein</fullName>
    </submittedName>
</protein>
<proteinExistence type="predicted"/>
<gene>
    <name evidence="1" type="ORF">UFOPK2373_00374</name>
</gene>